<dbReference type="InterPro" id="IPR036188">
    <property type="entry name" value="FAD/NAD-bd_sf"/>
</dbReference>
<dbReference type="PANTHER" id="PTHR42949:SF3">
    <property type="entry name" value="ANAEROBIC GLYCEROL-3-PHOSPHATE DEHYDROGENASE SUBUNIT B"/>
    <property type="match status" value="1"/>
</dbReference>
<organism evidence="3 4">
    <name type="scientific">Halodurantibacterium flavum</name>
    <dbReference type="NCBI Taxonomy" id="1382802"/>
    <lineage>
        <taxon>Bacteria</taxon>
        <taxon>Pseudomonadati</taxon>
        <taxon>Pseudomonadota</taxon>
        <taxon>Alphaproteobacteria</taxon>
        <taxon>Rhodobacterales</taxon>
        <taxon>Paracoccaceae</taxon>
        <taxon>Halodurantibacterium</taxon>
    </lineage>
</organism>
<name>A0ABW4S5Z0_9RHOB</name>
<proteinExistence type="predicted"/>
<evidence type="ECO:0000256" key="1">
    <source>
        <dbReference type="ARBA" id="ARBA00023002"/>
    </source>
</evidence>
<dbReference type="Gene3D" id="3.50.50.60">
    <property type="entry name" value="FAD/NAD(P)-binding domain"/>
    <property type="match status" value="2"/>
</dbReference>
<dbReference type="Proteomes" id="UP001597353">
    <property type="component" value="Unassembled WGS sequence"/>
</dbReference>
<dbReference type="RefSeq" id="WP_390262121.1">
    <property type="nucleotide sequence ID" value="NZ_JBHUGH010000009.1"/>
</dbReference>
<sequence length="397" mass="42087">MADILIIGAGPAGLAAAAVTAAAGHRVTVLEREDEPGGIPRFCGHSPFGMREFGRLMGGRTYARRLSNAARSAGASILMRHSALGLGPDGGLEVATPDGPCRFGFDRMILATGTREATAAARLLPGARPYGVMNTGALQRLADAGLVPFCRPVILGSELVALSAILTCRALGIRPVALVEEDTRLRVRPPFSAFPRLIGLLVLRGATVDNIRGLRQVEGVELRLADGGTRSIDCDGVIVSGRFTPESALARMLGLALDPLTGGPQVDGEGRSSDPRIFAAGNMLRPVETAGWCWQEGRATAQSVLADLMAQSRPPDIPVRAGENIRWVMPQRISPGQGGTLQLRAGGHGRGVLELWQGDTLLHRKRLRHGPETRILVPLAGIGVQDRDPLRISLKRP</sequence>
<evidence type="ECO:0000313" key="3">
    <source>
        <dbReference type="EMBL" id="MFD1913004.1"/>
    </source>
</evidence>
<feature type="domain" description="FAD/NAD(P)-binding" evidence="2">
    <location>
        <begin position="3"/>
        <end position="294"/>
    </location>
</feature>
<dbReference type="EMBL" id="JBHUGH010000009">
    <property type="protein sequence ID" value="MFD1913004.1"/>
    <property type="molecule type" value="Genomic_DNA"/>
</dbReference>
<dbReference type="SUPFAM" id="SSF51905">
    <property type="entry name" value="FAD/NAD(P)-binding domain"/>
    <property type="match status" value="1"/>
</dbReference>
<dbReference type="PRINTS" id="PR00368">
    <property type="entry name" value="FADPNR"/>
</dbReference>
<keyword evidence="4" id="KW-1185">Reference proteome</keyword>
<dbReference type="InterPro" id="IPR051691">
    <property type="entry name" value="Metab_Enz_Cyan_OpOx_G3PDH"/>
</dbReference>
<dbReference type="PANTHER" id="PTHR42949">
    <property type="entry name" value="ANAEROBIC GLYCEROL-3-PHOSPHATE DEHYDROGENASE SUBUNIT B"/>
    <property type="match status" value="1"/>
</dbReference>
<dbReference type="Pfam" id="PF07992">
    <property type="entry name" value="Pyr_redox_2"/>
    <property type="match status" value="1"/>
</dbReference>
<reference evidence="4" key="1">
    <citation type="journal article" date="2019" name="Int. J. Syst. Evol. Microbiol.">
        <title>The Global Catalogue of Microorganisms (GCM) 10K type strain sequencing project: providing services to taxonomists for standard genome sequencing and annotation.</title>
        <authorList>
            <consortium name="The Broad Institute Genomics Platform"/>
            <consortium name="The Broad Institute Genome Sequencing Center for Infectious Disease"/>
            <person name="Wu L."/>
            <person name="Ma J."/>
        </authorList>
    </citation>
    <scope>NUCLEOTIDE SEQUENCE [LARGE SCALE GENOMIC DNA]</scope>
    <source>
        <strain evidence="4">CGMCC 4.7242</strain>
    </source>
</reference>
<dbReference type="InterPro" id="IPR023753">
    <property type="entry name" value="FAD/NAD-binding_dom"/>
</dbReference>
<gene>
    <name evidence="3" type="ORF">ACFSGJ_12355</name>
</gene>
<evidence type="ECO:0000259" key="2">
    <source>
        <dbReference type="Pfam" id="PF07992"/>
    </source>
</evidence>
<protein>
    <submittedName>
        <fullName evidence="3">FAD-dependent oxidoreductase</fullName>
    </submittedName>
</protein>
<evidence type="ECO:0000313" key="4">
    <source>
        <dbReference type="Proteomes" id="UP001597353"/>
    </source>
</evidence>
<comment type="caution">
    <text evidence="3">The sequence shown here is derived from an EMBL/GenBank/DDBJ whole genome shotgun (WGS) entry which is preliminary data.</text>
</comment>
<dbReference type="PRINTS" id="PR00411">
    <property type="entry name" value="PNDRDTASEI"/>
</dbReference>
<keyword evidence="1" id="KW-0560">Oxidoreductase</keyword>
<accession>A0ABW4S5Z0</accession>